<dbReference type="InterPro" id="IPR005142">
    <property type="entry name" value="eRF1_3"/>
</dbReference>
<dbReference type="Pfam" id="PF03465">
    <property type="entry name" value="eRF1_3"/>
    <property type="match status" value="1"/>
</dbReference>
<keyword evidence="3" id="KW-0963">Cytoplasm</keyword>
<reference evidence="6 7" key="1">
    <citation type="journal article" date="2022" name="bioRxiv">
        <title>Genomics of Preaxostyla Flagellates Illuminates Evolutionary Transitions and the Path Towards Mitochondrial Loss.</title>
        <authorList>
            <person name="Novak L.V.F."/>
            <person name="Treitli S.C."/>
            <person name="Pyrih J."/>
            <person name="Halakuc P."/>
            <person name="Pipaliya S.V."/>
            <person name="Vacek V."/>
            <person name="Brzon O."/>
            <person name="Soukal P."/>
            <person name="Eme L."/>
            <person name="Dacks J.B."/>
            <person name="Karnkowska A."/>
            <person name="Elias M."/>
            <person name="Hampl V."/>
        </authorList>
    </citation>
    <scope>NUCLEOTIDE SEQUENCE [LARGE SCALE GENOMIC DNA]</scope>
    <source>
        <strain evidence="6">NAU3</strain>
        <tissue evidence="6">Gut</tissue>
    </source>
</reference>
<dbReference type="Pfam" id="PF03463">
    <property type="entry name" value="eRF1_1"/>
    <property type="match status" value="1"/>
</dbReference>
<gene>
    <name evidence="6" type="ORF">BLNAU_8428</name>
</gene>
<dbReference type="Proteomes" id="UP001281761">
    <property type="component" value="Unassembled WGS sequence"/>
</dbReference>
<feature type="domain" description="eRF1/Pelota-like N-terminal" evidence="5">
    <location>
        <begin position="13"/>
        <end position="146"/>
    </location>
</feature>
<evidence type="ECO:0000259" key="5">
    <source>
        <dbReference type="SMART" id="SM01194"/>
    </source>
</evidence>
<dbReference type="InterPro" id="IPR042226">
    <property type="entry name" value="eFR1_2_sf"/>
</dbReference>
<dbReference type="SUPFAM" id="SSF55315">
    <property type="entry name" value="L30e-like"/>
    <property type="match status" value="1"/>
</dbReference>
<dbReference type="InterPro" id="IPR004403">
    <property type="entry name" value="Peptide_chain-rel_eRF1/aRF1"/>
</dbReference>
<dbReference type="SUPFAM" id="SSF55481">
    <property type="entry name" value="N-terminal domain of eukaryotic peptide chain release factor subunit 1, ERF1"/>
    <property type="match status" value="1"/>
</dbReference>
<evidence type="ECO:0000256" key="3">
    <source>
        <dbReference type="ARBA" id="ARBA00022490"/>
    </source>
</evidence>
<dbReference type="EMBL" id="JARBJD010000054">
    <property type="protein sequence ID" value="KAK2956588.1"/>
    <property type="molecule type" value="Genomic_DNA"/>
</dbReference>
<dbReference type="Gene3D" id="3.30.960.10">
    <property type="entry name" value="eRF1 domain 1"/>
    <property type="match status" value="1"/>
</dbReference>
<name>A0ABQ9XYN9_9EUKA</name>
<dbReference type="InterPro" id="IPR005141">
    <property type="entry name" value="eRF1_2"/>
</dbReference>
<dbReference type="Gene3D" id="3.30.1330.30">
    <property type="match status" value="1"/>
</dbReference>
<dbReference type="SMART" id="SM01194">
    <property type="entry name" value="eRF1_1"/>
    <property type="match status" value="1"/>
</dbReference>
<evidence type="ECO:0000256" key="4">
    <source>
        <dbReference type="ARBA" id="ARBA00022917"/>
    </source>
</evidence>
<evidence type="ECO:0000313" key="6">
    <source>
        <dbReference type="EMBL" id="KAK2956588.1"/>
    </source>
</evidence>
<dbReference type="InterPro" id="IPR005140">
    <property type="entry name" value="eRF1_Pelota-like_N"/>
</dbReference>
<sequence>MSHSDTHQQQLCDTEFSIQQWKTRKMIQMLSEAKGDGTSMISLIIPPKSQISHFQTLLREEYGTAASIKSRVNRQSVQDAIVSTQQRLKDYDRCPPNGLCIYCGTIETERGTKRIAIDFEPFKPISAKLYHCDSKFDTEPLQCLLECDDKFGFIIMNGNGVLFGTLQGNTRTVLTRFRVDLPRKHCRGGQSSVRFSKIREEKRHNYLRRVTEVAVQCFITNDKVNVAGLILGGSAEFKTELSQSSMFDPRLSSRVLRIVDVSYGGVNGFNQAIDLSADTLGNVKFVKEKQLLQDYFAEIGQDTGKYVFGVADTIRVLEMGAGAVSDLIVWEDLPVKRYELRHPATGEKVVKHLTVQQERDPTNFVMDGVELAVEDSEPLSDWLVLNHTHFGCTLHTVTDRSQEGSQFCRGFGGIGGLLRFNVDVGRLNEQLGVCEEDEDESSFLSSGEYFVESEDEDAFDAESMYF</sequence>
<dbReference type="Pfam" id="PF03464">
    <property type="entry name" value="eRF1_2"/>
    <property type="match status" value="1"/>
</dbReference>
<dbReference type="SUPFAM" id="SSF53137">
    <property type="entry name" value="Translational machinery components"/>
    <property type="match status" value="1"/>
</dbReference>
<organism evidence="6 7">
    <name type="scientific">Blattamonas nauphoetae</name>
    <dbReference type="NCBI Taxonomy" id="2049346"/>
    <lineage>
        <taxon>Eukaryota</taxon>
        <taxon>Metamonada</taxon>
        <taxon>Preaxostyla</taxon>
        <taxon>Oxymonadida</taxon>
        <taxon>Blattamonas</taxon>
    </lineage>
</organism>
<proteinExistence type="inferred from homology"/>
<evidence type="ECO:0000256" key="1">
    <source>
        <dbReference type="ARBA" id="ARBA00004496"/>
    </source>
</evidence>
<accession>A0ABQ9XYN9</accession>
<dbReference type="NCBIfam" id="TIGR03676">
    <property type="entry name" value="aRF1_eRF1"/>
    <property type="match status" value="1"/>
</dbReference>
<comment type="caution">
    <text evidence="6">The sequence shown here is derived from an EMBL/GenBank/DDBJ whole genome shotgun (WGS) entry which is preliminary data.</text>
</comment>
<comment type="subcellular location">
    <subcellularLocation>
        <location evidence="1">Cytoplasm</location>
    </subcellularLocation>
</comment>
<keyword evidence="4" id="KW-0648">Protein biosynthesis</keyword>
<dbReference type="InterPro" id="IPR024049">
    <property type="entry name" value="eRF1_1_sf"/>
</dbReference>
<protein>
    <submittedName>
        <fullName evidence="6">Eukaryotic peptide chain release factor subunit 1-3</fullName>
    </submittedName>
</protein>
<evidence type="ECO:0000313" key="7">
    <source>
        <dbReference type="Proteomes" id="UP001281761"/>
    </source>
</evidence>
<evidence type="ECO:0000256" key="2">
    <source>
        <dbReference type="ARBA" id="ARBA00005326"/>
    </source>
</evidence>
<dbReference type="InterPro" id="IPR029064">
    <property type="entry name" value="Ribosomal_eL30-like_sf"/>
</dbReference>
<dbReference type="PANTHER" id="PTHR10113">
    <property type="entry name" value="PEPTIDE CHAIN RELEASE FACTOR SUBUNIT 1"/>
    <property type="match status" value="1"/>
</dbReference>
<keyword evidence="7" id="KW-1185">Reference proteome</keyword>
<dbReference type="Gene3D" id="3.30.420.60">
    <property type="entry name" value="eRF1 domain 2"/>
    <property type="match status" value="1"/>
</dbReference>
<comment type="similarity">
    <text evidence="2">Belongs to the eukaryotic release factor 1 family.</text>
</comment>